<dbReference type="InterPro" id="IPR027417">
    <property type="entry name" value="P-loop_NTPase"/>
</dbReference>
<evidence type="ECO:0000313" key="9">
    <source>
        <dbReference type="Proteomes" id="UP001501490"/>
    </source>
</evidence>
<dbReference type="RefSeq" id="WP_344804250.1">
    <property type="nucleotide sequence ID" value="NZ_BAABAB010000015.1"/>
</dbReference>
<evidence type="ECO:0000259" key="7">
    <source>
        <dbReference type="PROSITE" id="PS50893"/>
    </source>
</evidence>
<keyword evidence="9" id="KW-1185">Reference proteome</keyword>
<dbReference type="PROSITE" id="PS50893">
    <property type="entry name" value="ABC_TRANSPORTER_2"/>
    <property type="match status" value="1"/>
</dbReference>
<dbReference type="Pfam" id="PF00005">
    <property type="entry name" value="ABC_tran"/>
    <property type="match status" value="1"/>
</dbReference>
<name>A0ABP6ZUA1_9ACTN</name>
<keyword evidence="3" id="KW-0547">Nucleotide-binding</keyword>
<proteinExistence type="predicted"/>
<comment type="caution">
    <text evidence="8">The sequence shown here is derived from an EMBL/GenBank/DDBJ whole genome shotgun (WGS) entry which is preliminary data.</text>
</comment>
<gene>
    <name evidence="8" type="ORF">GCM10022236_21470</name>
</gene>
<dbReference type="InterPro" id="IPR003593">
    <property type="entry name" value="AAA+_ATPase"/>
</dbReference>
<dbReference type="EMBL" id="BAABAB010000015">
    <property type="protein sequence ID" value="GAA3618909.1"/>
    <property type="molecule type" value="Genomic_DNA"/>
</dbReference>
<dbReference type="Proteomes" id="UP001501490">
    <property type="component" value="Unassembled WGS sequence"/>
</dbReference>
<reference evidence="9" key="1">
    <citation type="journal article" date="2019" name="Int. J. Syst. Evol. Microbiol.">
        <title>The Global Catalogue of Microorganisms (GCM) 10K type strain sequencing project: providing services to taxonomists for standard genome sequencing and annotation.</title>
        <authorList>
            <consortium name="The Broad Institute Genomics Platform"/>
            <consortium name="The Broad Institute Genome Sequencing Center for Infectious Disease"/>
            <person name="Wu L."/>
            <person name="Ma J."/>
        </authorList>
    </citation>
    <scope>NUCLEOTIDE SEQUENCE [LARGE SCALE GENOMIC DNA]</scope>
    <source>
        <strain evidence="9">JCM 16929</strain>
    </source>
</reference>
<dbReference type="InterPro" id="IPR003439">
    <property type="entry name" value="ABC_transporter-like_ATP-bd"/>
</dbReference>
<evidence type="ECO:0000256" key="5">
    <source>
        <dbReference type="ARBA" id="ARBA00023251"/>
    </source>
</evidence>
<dbReference type="GO" id="GO:0005524">
    <property type="term" value="F:ATP binding"/>
    <property type="evidence" value="ECO:0007669"/>
    <property type="project" value="UniProtKB-KW"/>
</dbReference>
<dbReference type="InterPro" id="IPR050763">
    <property type="entry name" value="ABC_transporter_ATP-binding"/>
</dbReference>
<dbReference type="SUPFAM" id="SSF52540">
    <property type="entry name" value="P-loop containing nucleoside triphosphate hydrolases"/>
    <property type="match status" value="1"/>
</dbReference>
<dbReference type="PANTHER" id="PTHR42711">
    <property type="entry name" value="ABC TRANSPORTER ATP-BINDING PROTEIN"/>
    <property type="match status" value="1"/>
</dbReference>
<dbReference type="PANTHER" id="PTHR42711:SF17">
    <property type="entry name" value="ABC TRANSPORTER ATP-BINDING PROTEIN"/>
    <property type="match status" value="1"/>
</dbReference>
<evidence type="ECO:0000256" key="3">
    <source>
        <dbReference type="ARBA" id="ARBA00022741"/>
    </source>
</evidence>
<accession>A0ABP6ZUA1</accession>
<keyword evidence="5" id="KW-0046">Antibiotic resistance</keyword>
<dbReference type="CDD" id="cd03230">
    <property type="entry name" value="ABC_DR_subfamily_A"/>
    <property type="match status" value="1"/>
</dbReference>
<dbReference type="Gene3D" id="3.40.50.300">
    <property type="entry name" value="P-loop containing nucleotide triphosphate hydrolases"/>
    <property type="match status" value="1"/>
</dbReference>
<evidence type="ECO:0000256" key="6">
    <source>
        <dbReference type="SAM" id="MobiDB-lite"/>
    </source>
</evidence>
<sequence>MTAFDLVPPRAARASDRAPAGVRGATAAAPVRPAVRLRGLTKTYGRVRAVRGVDLSIGSGEIVAVLGPNGAGKSTVNEMILGLVSPDAGSAEVFGLAPQAAVRAGRVGAMLQAGALLSDARVIDVIRLMRGLHAHPLPVDDVIARADLGDFLKTKTDKLSGGQAQRLRYALALLPDPELLILDEPTVGMDVEVRRAFWRSMRDFTAAGRTVLFATHYLEEADQVAERIVVLAQGRIVADGTGAEIRSRVAGRTISLAEDSIGGGGPNPTELAGLPGVAGVERIGARLQLHSTDSDHTLRALLAAFPAARDIEVASAKLEDAFLSLTSAQNIDHHNDDHHNDDHHNDDHHNDDHHNDDHHNVDHESDDHDAADREEYR</sequence>
<evidence type="ECO:0000313" key="8">
    <source>
        <dbReference type="EMBL" id="GAA3618909.1"/>
    </source>
</evidence>
<feature type="domain" description="ABC transporter" evidence="7">
    <location>
        <begin position="35"/>
        <end position="258"/>
    </location>
</feature>
<keyword evidence="2" id="KW-0813">Transport</keyword>
<organism evidence="8 9">
    <name type="scientific">Microlunatus ginsengisoli</name>
    <dbReference type="NCBI Taxonomy" id="363863"/>
    <lineage>
        <taxon>Bacteria</taxon>
        <taxon>Bacillati</taxon>
        <taxon>Actinomycetota</taxon>
        <taxon>Actinomycetes</taxon>
        <taxon>Propionibacteriales</taxon>
        <taxon>Propionibacteriaceae</taxon>
        <taxon>Microlunatus</taxon>
    </lineage>
</organism>
<feature type="region of interest" description="Disordered" evidence="6">
    <location>
        <begin position="333"/>
        <end position="377"/>
    </location>
</feature>
<dbReference type="SMART" id="SM00382">
    <property type="entry name" value="AAA"/>
    <property type="match status" value="1"/>
</dbReference>
<evidence type="ECO:0000256" key="1">
    <source>
        <dbReference type="ARBA" id="ARBA00004202"/>
    </source>
</evidence>
<keyword evidence="4 8" id="KW-0067">ATP-binding</keyword>
<comment type="subcellular location">
    <subcellularLocation>
        <location evidence="1">Cell membrane</location>
        <topology evidence="1">Peripheral membrane protein</topology>
    </subcellularLocation>
</comment>
<protein>
    <submittedName>
        <fullName evidence="8">ABC transporter ATP-binding protein</fullName>
    </submittedName>
</protein>
<evidence type="ECO:0000256" key="4">
    <source>
        <dbReference type="ARBA" id="ARBA00022840"/>
    </source>
</evidence>
<evidence type="ECO:0000256" key="2">
    <source>
        <dbReference type="ARBA" id="ARBA00022448"/>
    </source>
</evidence>